<keyword evidence="4 7" id="KW-0347">Helicase</keyword>
<feature type="domain" description="AAA+ ATPase" evidence="6">
    <location>
        <begin position="188"/>
        <end position="486"/>
    </location>
</feature>
<reference evidence="9" key="1">
    <citation type="submission" date="2015-10" db="EMBL/GenBank/DDBJ databases">
        <title>Extensive mobilome-driven genome diversification in gut-associated Bacteroides vulgatus mpk.</title>
        <authorList>
            <person name="Beier S."/>
            <person name="Lange A."/>
            <person name="Huson D.H."/>
            <person name="Frick J.-S."/>
            <person name="Autenrieth I.B."/>
        </authorList>
    </citation>
    <scope>NUCLEOTIDE SEQUENCE [LARGE SCALE GENOMIC DNA]</scope>
    <source>
        <strain evidence="9">mpk</strain>
    </source>
</reference>
<dbReference type="GO" id="GO:0005524">
    <property type="term" value="F:ATP binding"/>
    <property type="evidence" value="ECO:0007669"/>
    <property type="project" value="UniProtKB-KW"/>
</dbReference>
<evidence type="ECO:0000313" key="8">
    <source>
        <dbReference type="EMBL" id="MBU9138617.1"/>
    </source>
</evidence>
<dbReference type="RefSeq" id="WP_216952366.1">
    <property type="nucleotide sequence ID" value="NZ_JAHPYS010000012.1"/>
</dbReference>
<dbReference type="PATRIC" id="fig|821.40.peg.3959"/>
<keyword evidence="3" id="KW-0378">Hydrolase</keyword>
<evidence type="ECO:0000256" key="4">
    <source>
        <dbReference type="ARBA" id="ARBA00022806"/>
    </source>
</evidence>
<evidence type="ECO:0000256" key="2">
    <source>
        <dbReference type="ARBA" id="ARBA00022741"/>
    </source>
</evidence>
<dbReference type="Proteomes" id="UP000736888">
    <property type="component" value="Unassembled WGS sequence"/>
</dbReference>
<name>A0A0P0M4W2_PHOVU</name>
<evidence type="ECO:0000256" key="5">
    <source>
        <dbReference type="ARBA" id="ARBA00022840"/>
    </source>
</evidence>
<dbReference type="SUPFAM" id="SSF52540">
    <property type="entry name" value="P-loop containing nucleoside triphosphate hydrolases"/>
    <property type="match status" value="1"/>
</dbReference>
<reference evidence="7 9" key="2">
    <citation type="journal article" date="2016" name="Genome Biol. Evol.">
        <title>Extensive mobilome-driven genome diversification in mouse gut-associated Bacteroides vulgatus mpk.</title>
        <authorList>
            <person name="Lange A."/>
            <person name="Beier S."/>
            <person name="Steimle A."/>
            <person name="Autenrieth I.B."/>
            <person name="Huson D.H."/>
            <person name="Frick J.S."/>
        </authorList>
    </citation>
    <scope>NUCLEOTIDE SEQUENCE [LARGE SCALE GENOMIC DNA]</scope>
    <source>
        <strain evidence="7">Mpk</strain>
        <strain evidence="9">mpk</strain>
    </source>
</reference>
<dbReference type="SMART" id="SM00382">
    <property type="entry name" value="AAA"/>
    <property type="match status" value="1"/>
</dbReference>
<gene>
    <name evidence="7" type="ORF">BvMPK_3283</name>
    <name evidence="8" type="ORF">KTG10_07615</name>
</gene>
<dbReference type="InterPro" id="IPR003593">
    <property type="entry name" value="AAA+_ATPase"/>
</dbReference>
<proteinExistence type="inferred from homology"/>
<keyword evidence="5" id="KW-0067">ATP-binding</keyword>
<dbReference type="InterPro" id="IPR041677">
    <property type="entry name" value="DNA2/NAM7_AAA_11"/>
</dbReference>
<dbReference type="Proteomes" id="UP000061587">
    <property type="component" value="Chromosome"/>
</dbReference>
<dbReference type="AlphaFoldDB" id="A0A0P0M4W2"/>
<dbReference type="InterPro" id="IPR041679">
    <property type="entry name" value="DNA2/NAM7-like_C"/>
</dbReference>
<dbReference type="GO" id="GO:0016787">
    <property type="term" value="F:hydrolase activity"/>
    <property type="evidence" value="ECO:0007669"/>
    <property type="project" value="UniProtKB-KW"/>
</dbReference>
<protein>
    <submittedName>
        <fullName evidence="8">AAA family ATPase</fullName>
    </submittedName>
    <submittedName>
        <fullName evidence="7">DNA helicase</fullName>
    </submittedName>
</protein>
<dbReference type="InterPro" id="IPR027417">
    <property type="entry name" value="P-loop_NTPase"/>
</dbReference>
<evidence type="ECO:0000313" key="9">
    <source>
        <dbReference type="Proteomes" id="UP000061587"/>
    </source>
</evidence>
<accession>A0A0P0M4W2</accession>
<dbReference type="EMBL" id="JAHPYS010000012">
    <property type="protein sequence ID" value="MBU9138617.1"/>
    <property type="molecule type" value="Genomic_DNA"/>
</dbReference>
<organism evidence="7 9">
    <name type="scientific">Phocaeicola vulgatus</name>
    <name type="common">Bacteroides vulgatus</name>
    <dbReference type="NCBI Taxonomy" id="821"/>
    <lineage>
        <taxon>Bacteria</taxon>
        <taxon>Pseudomonadati</taxon>
        <taxon>Bacteroidota</taxon>
        <taxon>Bacteroidia</taxon>
        <taxon>Bacteroidales</taxon>
        <taxon>Bacteroidaceae</taxon>
        <taxon>Phocaeicola</taxon>
    </lineage>
</organism>
<evidence type="ECO:0000313" key="7">
    <source>
        <dbReference type="EMBL" id="ALK85853.1"/>
    </source>
</evidence>
<dbReference type="Pfam" id="PF13087">
    <property type="entry name" value="AAA_12"/>
    <property type="match status" value="1"/>
</dbReference>
<keyword evidence="2" id="KW-0547">Nucleotide-binding</keyword>
<dbReference type="Gene3D" id="3.40.50.300">
    <property type="entry name" value="P-loop containing nucleotide triphosphate hydrolases"/>
    <property type="match status" value="2"/>
</dbReference>
<comment type="similarity">
    <text evidence="1">Belongs to the DNA2/NAM7 helicase family.</text>
</comment>
<dbReference type="Pfam" id="PF13086">
    <property type="entry name" value="AAA_11"/>
    <property type="match status" value="1"/>
</dbReference>
<dbReference type="GO" id="GO:0043139">
    <property type="term" value="F:5'-3' DNA helicase activity"/>
    <property type="evidence" value="ECO:0007669"/>
    <property type="project" value="TreeGrafter"/>
</dbReference>
<evidence type="ECO:0000256" key="1">
    <source>
        <dbReference type="ARBA" id="ARBA00007913"/>
    </source>
</evidence>
<evidence type="ECO:0000259" key="6">
    <source>
        <dbReference type="SMART" id="SM00382"/>
    </source>
</evidence>
<evidence type="ECO:0000256" key="3">
    <source>
        <dbReference type="ARBA" id="ARBA00022801"/>
    </source>
</evidence>
<dbReference type="InterPro" id="IPR050534">
    <property type="entry name" value="Coronavir_polyprotein_1ab"/>
</dbReference>
<dbReference type="PANTHER" id="PTHR43788">
    <property type="entry name" value="DNA2/NAM7 HELICASE FAMILY MEMBER"/>
    <property type="match status" value="1"/>
</dbReference>
<dbReference type="PANTHER" id="PTHR43788:SF8">
    <property type="entry name" value="DNA-BINDING PROTEIN SMUBP-2"/>
    <property type="match status" value="1"/>
</dbReference>
<reference evidence="8" key="3">
    <citation type="submission" date="2021-06" db="EMBL/GenBank/DDBJ databases">
        <title>Collection of gut derived symbiotic bacterial strains cultured from healthy donors.</title>
        <authorList>
            <person name="Lin H."/>
            <person name="Littmann E."/>
            <person name="Pamer E.G."/>
        </authorList>
    </citation>
    <scope>NUCLEOTIDE SEQUENCE</scope>
    <source>
        <strain evidence="8">MSK.6.33</strain>
    </source>
</reference>
<dbReference type="EMBL" id="CP013020">
    <property type="protein sequence ID" value="ALK85853.1"/>
    <property type="molecule type" value="Genomic_DNA"/>
</dbReference>
<sequence>MELIAETEDFNKKFSAQALYLLNESEELFMGQFMKFDNGEMIVKFRATRSFPRKGEYIQAMYLPSKIQDYRQWGNKTYEDLFKNRIKGSEAICIWHTKSDEDGFVLLGFRGIDIDFAQYISQAPGALIVFGPNKPPIDYLVNLYRLLQDFYSQKVSNIIDNDYSPITNVPILIREEQPSKFIYNQINSSEVTILQGPPGTGKTQLIAELCTKLCSEGKSVLITALTNRALMEVASKKVAGELLKQGNIYKSNLTVDEQKELSKLIPLKQILPIKGALVMATYYVVSSFAANLSDERVFDVVIMDEASQALLAMFAASNKIGKRKLWVGDTAQLGPVLSLNDNRVKSNLFDDFKEGFRTLTTKRIYPTYQLTATFRLTQRSANYTGYFYNGTLISKSTINPIVLNSFSKILNSNGGPTLVLTDMEVGDTAPKYAVDMATYFVYAILKEQPQIEIAVLTCLRKTTRVLQKAIALRLGLGNKVMIETIARVQGLTTDITLFFIPNASLNRSLEARLFNVATSRAKSHTIIIADKNILNYPQMSCEVRNFLEKLNTESCIYVPKDMEGHSILIE</sequence>